<sequence>VAPCTGLECHKSWPIFPSPSLASIFYRSSSNLDLALSCSNSSLLVPHPCRQDMGVGVGSVSDLVNGF</sequence>
<proteinExistence type="predicted"/>
<protein>
    <submittedName>
        <fullName evidence="1">Putative ovule protein</fullName>
    </submittedName>
</protein>
<organism evidence="1">
    <name type="scientific">Solanum chacoense</name>
    <name type="common">Chaco potato</name>
    <dbReference type="NCBI Taxonomy" id="4108"/>
    <lineage>
        <taxon>Eukaryota</taxon>
        <taxon>Viridiplantae</taxon>
        <taxon>Streptophyta</taxon>
        <taxon>Embryophyta</taxon>
        <taxon>Tracheophyta</taxon>
        <taxon>Spermatophyta</taxon>
        <taxon>Magnoliopsida</taxon>
        <taxon>eudicotyledons</taxon>
        <taxon>Gunneridae</taxon>
        <taxon>Pentapetalae</taxon>
        <taxon>asterids</taxon>
        <taxon>lamiids</taxon>
        <taxon>Solanales</taxon>
        <taxon>Solanaceae</taxon>
        <taxon>Solanoideae</taxon>
        <taxon>Solaneae</taxon>
        <taxon>Solanum</taxon>
    </lineage>
</organism>
<name>A0A0V0GYG6_SOLCH</name>
<accession>A0A0V0GYG6</accession>
<dbReference type="AlphaFoldDB" id="A0A0V0GYG6"/>
<evidence type="ECO:0000313" key="1">
    <source>
        <dbReference type="EMBL" id="JAP12963.1"/>
    </source>
</evidence>
<reference evidence="1" key="1">
    <citation type="submission" date="2015-12" db="EMBL/GenBank/DDBJ databases">
        <title>Gene expression during late stages of embryo sac development: a critical building block for successful pollen-pistil interactions.</title>
        <authorList>
            <person name="Liu Y."/>
            <person name="Joly V."/>
            <person name="Sabar M."/>
            <person name="Matton D.P."/>
        </authorList>
    </citation>
    <scope>NUCLEOTIDE SEQUENCE</scope>
</reference>
<dbReference type="EMBL" id="GEDG01028769">
    <property type="protein sequence ID" value="JAP12963.1"/>
    <property type="molecule type" value="Transcribed_RNA"/>
</dbReference>
<feature type="non-terminal residue" evidence="1">
    <location>
        <position position="1"/>
    </location>
</feature>